<dbReference type="KEGG" id="psoj:PHYSODRAFT_434420"/>
<name>G4ZSN7_PHYSP</name>
<accession>G4ZSN7</accession>
<sequence>MLTKFTDTPGNDAMVLRTDDDVVCGVVLISAAQKKMDQAWGECLLLDWMHHTNNLGFHLGMYCIYSDLMVTAANGKGVSVCEMLVHNQWKQTMLACLQFFQE</sequence>
<evidence type="ECO:0000313" key="2">
    <source>
        <dbReference type="EMBL" id="EGZ14259.1"/>
    </source>
</evidence>
<dbReference type="InterPro" id="IPR048324">
    <property type="entry name" value="ZSWIM1-3_RNaseH-like"/>
</dbReference>
<dbReference type="RefSeq" id="XP_009531688.1">
    <property type="nucleotide sequence ID" value="XM_009533393.1"/>
</dbReference>
<reference evidence="2 3" key="1">
    <citation type="journal article" date="2006" name="Science">
        <title>Phytophthora genome sequences uncover evolutionary origins and mechanisms of pathogenesis.</title>
        <authorList>
            <person name="Tyler B.M."/>
            <person name="Tripathy S."/>
            <person name="Zhang X."/>
            <person name="Dehal P."/>
            <person name="Jiang R.H."/>
            <person name="Aerts A."/>
            <person name="Arredondo F.D."/>
            <person name="Baxter L."/>
            <person name="Bensasson D."/>
            <person name="Beynon J.L."/>
            <person name="Chapman J."/>
            <person name="Damasceno C.M."/>
            <person name="Dorrance A.E."/>
            <person name="Dou D."/>
            <person name="Dickerman A.W."/>
            <person name="Dubchak I.L."/>
            <person name="Garbelotto M."/>
            <person name="Gijzen M."/>
            <person name="Gordon S.G."/>
            <person name="Govers F."/>
            <person name="Grunwald N.J."/>
            <person name="Huang W."/>
            <person name="Ivors K.L."/>
            <person name="Jones R.W."/>
            <person name="Kamoun S."/>
            <person name="Krampis K."/>
            <person name="Lamour K.H."/>
            <person name="Lee M.K."/>
            <person name="McDonald W.H."/>
            <person name="Medina M."/>
            <person name="Meijer H.J."/>
            <person name="Nordberg E.K."/>
            <person name="Maclean D.J."/>
            <person name="Ospina-Giraldo M.D."/>
            <person name="Morris P.F."/>
            <person name="Phuntumart V."/>
            <person name="Putnam N.H."/>
            <person name="Rash S."/>
            <person name="Rose J.K."/>
            <person name="Sakihama Y."/>
            <person name="Salamov A.A."/>
            <person name="Savidor A."/>
            <person name="Scheuring C.F."/>
            <person name="Smith B.M."/>
            <person name="Sobral B.W."/>
            <person name="Terry A."/>
            <person name="Torto-Alalibo T.A."/>
            <person name="Win J."/>
            <person name="Xu Z."/>
            <person name="Zhang H."/>
            <person name="Grigoriev I.V."/>
            <person name="Rokhsar D.S."/>
            <person name="Boore J.L."/>
        </authorList>
    </citation>
    <scope>NUCLEOTIDE SEQUENCE [LARGE SCALE GENOMIC DNA]</scope>
    <source>
        <strain evidence="2 3">P6497</strain>
    </source>
</reference>
<dbReference type="Pfam" id="PF21056">
    <property type="entry name" value="ZSWIM1-3_RNaseH-like"/>
    <property type="match status" value="1"/>
</dbReference>
<organism evidence="2 3">
    <name type="scientific">Phytophthora sojae (strain P6497)</name>
    <name type="common">Soybean stem and root rot agent</name>
    <name type="synonym">Phytophthora megasperma f. sp. glycines</name>
    <dbReference type="NCBI Taxonomy" id="1094619"/>
    <lineage>
        <taxon>Eukaryota</taxon>
        <taxon>Sar</taxon>
        <taxon>Stramenopiles</taxon>
        <taxon>Oomycota</taxon>
        <taxon>Peronosporomycetes</taxon>
        <taxon>Peronosporales</taxon>
        <taxon>Peronosporaceae</taxon>
        <taxon>Phytophthora</taxon>
    </lineage>
</organism>
<dbReference type="EMBL" id="JH159156">
    <property type="protein sequence ID" value="EGZ14259.1"/>
    <property type="molecule type" value="Genomic_DNA"/>
</dbReference>
<dbReference type="InParanoid" id="G4ZSN7"/>
<protein>
    <recommendedName>
        <fullName evidence="1">ZSWIM1/3 RNaseH-like domain-containing protein</fullName>
    </recommendedName>
</protein>
<dbReference type="Proteomes" id="UP000002640">
    <property type="component" value="Unassembled WGS sequence"/>
</dbReference>
<dbReference type="AlphaFoldDB" id="G4ZSN7"/>
<keyword evidence="3" id="KW-1185">Reference proteome</keyword>
<dbReference type="GeneID" id="20652427"/>
<feature type="domain" description="ZSWIM1/3 RNaseH-like" evidence="1">
    <location>
        <begin position="5"/>
        <end position="102"/>
    </location>
</feature>
<evidence type="ECO:0000259" key="1">
    <source>
        <dbReference type="Pfam" id="PF21056"/>
    </source>
</evidence>
<feature type="non-terminal residue" evidence="2">
    <location>
        <position position="102"/>
    </location>
</feature>
<gene>
    <name evidence="2" type="ORF">PHYSODRAFT_434420</name>
</gene>
<proteinExistence type="predicted"/>
<evidence type="ECO:0000313" key="3">
    <source>
        <dbReference type="Proteomes" id="UP000002640"/>
    </source>
</evidence>